<proteinExistence type="predicted"/>
<organism evidence="1 2">
    <name type="scientific">Armillaria borealis</name>
    <dbReference type="NCBI Taxonomy" id="47425"/>
    <lineage>
        <taxon>Eukaryota</taxon>
        <taxon>Fungi</taxon>
        <taxon>Dikarya</taxon>
        <taxon>Basidiomycota</taxon>
        <taxon>Agaricomycotina</taxon>
        <taxon>Agaricomycetes</taxon>
        <taxon>Agaricomycetidae</taxon>
        <taxon>Agaricales</taxon>
        <taxon>Marasmiineae</taxon>
        <taxon>Physalacriaceae</taxon>
        <taxon>Armillaria</taxon>
    </lineage>
</organism>
<evidence type="ECO:0000313" key="2">
    <source>
        <dbReference type="Proteomes" id="UP001175226"/>
    </source>
</evidence>
<reference evidence="1" key="1">
    <citation type="submission" date="2023-06" db="EMBL/GenBank/DDBJ databases">
        <authorList>
            <consortium name="Lawrence Berkeley National Laboratory"/>
            <person name="Ahrendt S."/>
            <person name="Sahu N."/>
            <person name="Indic B."/>
            <person name="Wong-Bajracharya J."/>
            <person name="Merenyi Z."/>
            <person name="Ke H.-M."/>
            <person name="Monk M."/>
            <person name="Kocsube S."/>
            <person name="Drula E."/>
            <person name="Lipzen A."/>
            <person name="Balint B."/>
            <person name="Henrissat B."/>
            <person name="Andreopoulos B."/>
            <person name="Martin F.M."/>
            <person name="Harder C.B."/>
            <person name="Rigling D."/>
            <person name="Ford K.L."/>
            <person name="Foster G.D."/>
            <person name="Pangilinan J."/>
            <person name="Papanicolaou A."/>
            <person name="Barry K."/>
            <person name="LaButti K."/>
            <person name="Viragh M."/>
            <person name="Koriabine M."/>
            <person name="Yan M."/>
            <person name="Riley R."/>
            <person name="Champramary S."/>
            <person name="Plett K.L."/>
            <person name="Tsai I.J."/>
            <person name="Slot J."/>
            <person name="Sipos G."/>
            <person name="Plett J."/>
            <person name="Nagy L.G."/>
            <person name="Grigoriev I.V."/>
        </authorList>
    </citation>
    <scope>NUCLEOTIDE SEQUENCE</scope>
    <source>
        <strain evidence="1">FPL87.14</strain>
    </source>
</reference>
<accession>A0AA39JU66</accession>
<name>A0AA39JU66_9AGAR</name>
<gene>
    <name evidence="1" type="ORF">EV421DRAFT_1685754</name>
</gene>
<dbReference type="Proteomes" id="UP001175226">
    <property type="component" value="Unassembled WGS sequence"/>
</dbReference>
<sequence>INLYKDIMRSVEDLGTCSYTHKAFSELLGRIQAATDRLNLECYENLDHWVAELDKSIKKILLQRLTQVIHVWCQEFNRVD</sequence>
<dbReference type="AlphaFoldDB" id="A0AA39JU66"/>
<dbReference type="EMBL" id="JAUEPT010000011">
    <property type="protein sequence ID" value="KAK0447504.1"/>
    <property type="molecule type" value="Genomic_DNA"/>
</dbReference>
<feature type="non-terminal residue" evidence="1">
    <location>
        <position position="1"/>
    </location>
</feature>
<keyword evidence="2" id="KW-1185">Reference proteome</keyword>
<protein>
    <submittedName>
        <fullName evidence="1">Uncharacterized protein</fullName>
    </submittedName>
</protein>
<feature type="non-terminal residue" evidence="1">
    <location>
        <position position="80"/>
    </location>
</feature>
<comment type="caution">
    <text evidence="1">The sequence shown here is derived from an EMBL/GenBank/DDBJ whole genome shotgun (WGS) entry which is preliminary data.</text>
</comment>
<evidence type="ECO:0000313" key="1">
    <source>
        <dbReference type="EMBL" id="KAK0447504.1"/>
    </source>
</evidence>